<dbReference type="NCBIfam" id="NF047809">
    <property type="entry name" value="LIC12806_lipo"/>
    <property type="match status" value="1"/>
</dbReference>
<dbReference type="Proteomes" id="UP000663124">
    <property type="component" value="Chromosome 1"/>
</dbReference>
<accession>A0AAQ0B070</accession>
<dbReference type="EMBL" id="CP043884">
    <property type="protein sequence ID" value="QOI43764.1"/>
    <property type="molecule type" value="Genomic_DNA"/>
</dbReference>
<reference evidence="1" key="1">
    <citation type="submission" date="2019-09" db="EMBL/GenBank/DDBJ databases">
        <title>Comparative Genomics of Leptospira interrogans Reveals Genome Plasticity - A Common Adaptive Strategy for Survival in Various Hosts.</title>
        <authorList>
            <person name="Ramli S.R."/>
            <person name="Bunk B."/>
            <person name="Goris M."/>
            <person name="Bhuju S."/>
            <person name="Jarek M."/>
            <person name="Sproer C."/>
            <person name="Mustakim S."/>
            <person name="Strommenger B."/>
            <person name="Pessler F."/>
        </authorList>
    </citation>
    <scope>NUCLEOTIDE SEQUENCE</scope>
    <source>
        <strain evidence="1">782</strain>
    </source>
</reference>
<proteinExistence type="predicted"/>
<name>A0AAQ0B070_LEPIR</name>
<evidence type="ECO:0000313" key="1">
    <source>
        <dbReference type="EMBL" id="QOI43764.1"/>
    </source>
</evidence>
<protein>
    <recommendedName>
        <fullName evidence="3">Lipoprotein</fullName>
    </recommendedName>
</protein>
<organism evidence="1 2">
    <name type="scientific">Leptospira interrogans serovar Canicola</name>
    <dbReference type="NCBI Taxonomy" id="211880"/>
    <lineage>
        <taxon>Bacteria</taxon>
        <taxon>Pseudomonadati</taxon>
        <taxon>Spirochaetota</taxon>
        <taxon>Spirochaetia</taxon>
        <taxon>Leptospirales</taxon>
        <taxon>Leptospiraceae</taxon>
        <taxon>Leptospira</taxon>
    </lineage>
</organism>
<evidence type="ECO:0008006" key="3">
    <source>
        <dbReference type="Google" id="ProtNLM"/>
    </source>
</evidence>
<sequence length="140" mass="16699">MLNEVKFFSLQKILKIFFQIIFAFLLFSCGLKPVPPPEGKFCDVWHKPIECIELDFRKGIGNLGQGIFPMRMKSIVLYNIEIENRQNVSVEVLHEHRVRITFPGKEPRLYLKIKDKQDRAKRWEKAKEEWNEFFRSNDTP</sequence>
<dbReference type="AlphaFoldDB" id="A0AAQ0B070"/>
<gene>
    <name evidence="1" type="ORF">Lepto782_16915</name>
</gene>
<dbReference type="RefSeq" id="WP_061237046.1">
    <property type="nucleotide sequence ID" value="NZ_CP043884.1"/>
</dbReference>
<dbReference type="PROSITE" id="PS51257">
    <property type="entry name" value="PROKAR_LIPOPROTEIN"/>
    <property type="match status" value="1"/>
</dbReference>
<evidence type="ECO:0000313" key="2">
    <source>
        <dbReference type="Proteomes" id="UP000663124"/>
    </source>
</evidence>